<organism evidence="2 3">
    <name type="scientific">Labilithrix luteola</name>
    <dbReference type="NCBI Taxonomy" id="1391654"/>
    <lineage>
        <taxon>Bacteria</taxon>
        <taxon>Pseudomonadati</taxon>
        <taxon>Myxococcota</taxon>
        <taxon>Polyangia</taxon>
        <taxon>Polyangiales</taxon>
        <taxon>Labilitrichaceae</taxon>
        <taxon>Labilithrix</taxon>
    </lineage>
</organism>
<keyword evidence="2" id="KW-0449">Lipoprotein</keyword>
<feature type="chain" id="PRO_5005467123" evidence="1">
    <location>
        <begin position="24"/>
        <end position="262"/>
    </location>
</feature>
<evidence type="ECO:0000256" key="1">
    <source>
        <dbReference type="SAM" id="SignalP"/>
    </source>
</evidence>
<dbReference type="Gene3D" id="3.40.390.70">
    <property type="match status" value="1"/>
</dbReference>
<dbReference type="EMBL" id="CP012333">
    <property type="protein sequence ID" value="AKV00887.1"/>
    <property type="molecule type" value="Genomic_DNA"/>
</dbReference>
<dbReference type="KEGG" id="llu:AKJ09_07550"/>
<reference evidence="2 3" key="1">
    <citation type="submission" date="2015-08" db="EMBL/GenBank/DDBJ databases">
        <authorList>
            <person name="Babu N.S."/>
            <person name="Beckwith C.J."/>
            <person name="Beseler K.G."/>
            <person name="Brison A."/>
            <person name="Carone J.V."/>
            <person name="Caskin T.P."/>
            <person name="Diamond M."/>
            <person name="Durham M.E."/>
            <person name="Foxe J.M."/>
            <person name="Go M."/>
            <person name="Henderson B.A."/>
            <person name="Jones I.B."/>
            <person name="McGettigan J.A."/>
            <person name="Micheletti S.J."/>
            <person name="Nasrallah M.E."/>
            <person name="Ortiz D."/>
            <person name="Piller C.R."/>
            <person name="Privatt S.R."/>
            <person name="Schneider S.L."/>
            <person name="Sharp S."/>
            <person name="Smith T.C."/>
            <person name="Stanton J.D."/>
            <person name="Ullery H.E."/>
            <person name="Wilson R.J."/>
            <person name="Serrano M.G."/>
            <person name="Buck G."/>
            <person name="Lee V."/>
            <person name="Wang Y."/>
            <person name="Carvalho R."/>
            <person name="Voegtly L."/>
            <person name="Shi R."/>
            <person name="Duckworth R."/>
            <person name="Johnson A."/>
            <person name="Loviza R."/>
            <person name="Walstead R."/>
            <person name="Shah Z."/>
            <person name="Kiflezghi M."/>
            <person name="Wade K."/>
            <person name="Ball S.L."/>
            <person name="Bradley K.W."/>
            <person name="Asai D.J."/>
            <person name="Bowman C.A."/>
            <person name="Russell D.A."/>
            <person name="Pope W.H."/>
            <person name="Jacobs-Sera D."/>
            <person name="Hendrix R.W."/>
            <person name="Hatfull G.F."/>
        </authorList>
    </citation>
    <scope>NUCLEOTIDE SEQUENCE [LARGE SCALE GENOMIC DNA]</scope>
    <source>
        <strain evidence="2 3">DSM 27648</strain>
    </source>
</reference>
<gene>
    <name evidence="2" type="ORF">AKJ09_07550</name>
</gene>
<evidence type="ECO:0000313" key="2">
    <source>
        <dbReference type="EMBL" id="AKV00887.1"/>
    </source>
</evidence>
<keyword evidence="3" id="KW-1185">Reference proteome</keyword>
<protein>
    <submittedName>
        <fullName evidence="2">Putative lipoprotein</fullName>
    </submittedName>
</protein>
<keyword evidence="1" id="KW-0732">Signal</keyword>
<evidence type="ECO:0000313" key="3">
    <source>
        <dbReference type="Proteomes" id="UP000064967"/>
    </source>
</evidence>
<proteinExistence type="predicted"/>
<sequence length="262" mass="27720">MRVSPSAIFVVIAMAFVSGVGIAAKSAPAATTDSSDLPSDAERVGFVRAGDENGVMALEATQRFELALGNGPVHGEPPPKEALGTARRVLARELARYPKNFLHAVRLRGVVLVSTLLEGDNPIPSLPNVGGLMLLDVHGAEIDLVRAIHHEIFHFADLADDGKLAPDPSWESLNREGFAYGAGGRTLRSTWAARPTDLAGFVSAYATSGAEEDKAETFAFAVARGDVVRARLGSDPVLASKMRELARRVASLDPEAPSKLGF</sequence>
<feature type="signal peptide" evidence="1">
    <location>
        <begin position="1"/>
        <end position="23"/>
    </location>
</feature>
<dbReference type="RefSeq" id="WP_146652087.1">
    <property type="nucleotide sequence ID" value="NZ_CP012333.1"/>
</dbReference>
<dbReference type="OrthoDB" id="1524857at2"/>
<accession>A0A0K1Q5F7</accession>
<dbReference type="Proteomes" id="UP000064967">
    <property type="component" value="Chromosome"/>
</dbReference>
<dbReference type="AlphaFoldDB" id="A0A0K1Q5F7"/>
<dbReference type="STRING" id="1391654.AKJ09_07550"/>
<name>A0A0K1Q5F7_9BACT</name>